<dbReference type="InterPro" id="IPR011008">
    <property type="entry name" value="Dimeric_a/b-barrel"/>
</dbReference>
<accession>A0A1G7W078</accession>
<evidence type="ECO:0000313" key="3">
    <source>
        <dbReference type="Proteomes" id="UP000199045"/>
    </source>
</evidence>
<name>A0A1G7W078_CHIFI</name>
<evidence type="ECO:0000313" key="2">
    <source>
        <dbReference type="EMBL" id="SDG65434.1"/>
    </source>
</evidence>
<dbReference type="EMBL" id="FNBN01000005">
    <property type="protein sequence ID" value="SDG65434.1"/>
    <property type="molecule type" value="Genomic_DNA"/>
</dbReference>
<dbReference type="OrthoDB" id="192769at2"/>
<dbReference type="InterPro" id="IPR012577">
    <property type="entry name" value="NIPSNAP"/>
</dbReference>
<dbReference type="SUPFAM" id="SSF54909">
    <property type="entry name" value="Dimeric alpha+beta barrel"/>
    <property type="match status" value="1"/>
</dbReference>
<reference evidence="2 3" key="1">
    <citation type="submission" date="2016-10" db="EMBL/GenBank/DDBJ databases">
        <authorList>
            <person name="de Groot N.N."/>
        </authorList>
    </citation>
    <scope>NUCLEOTIDE SEQUENCE [LARGE SCALE GENOMIC DNA]</scope>
    <source>
        <strain evidence="2 3">DSM 527</strain>
    </source>
</reference>
<organism evidence="2 3">
    <name type="scientific">Chitinophaga filiformis</name>
    <name type="common">Myxococcus filiformis</name>
    <name type="synonym">Flexibacter filiformis</name>
    <dbReference type="NCBI Taxonomy" id="104663"/>
    <lineage>
        <taxon>Bacteria</taxon>
        <taxon>Pseudomonadati</taxon>
        <taxon>Bacteroidota</taxon>
        <taxon>Chitinophagia</taxon>
        <taxon>Chitinophagales</taxon>
        <taxon>Chitinophagaceae</taxon>
        <taxon>Chitinophaga</taxon>
    </lineage>
</organism>
<evidence type="ECO:0000259" key="1">
    <source>
        <dbReference type="Pfam" id="PF07978"/>
    </source>
</evidence>
<dbReference type="Proteomes" id="UP000199045">
    <property type="component" value="Unassembled WGS sequence"/>
</dbReference>
<dbReference type="RefSeq" id="WP_089835013.1">
    <property type="nucleotide sequence ID" value="NZ_FNBN01000005.1"/>
</dbReference>
<gene>
    <name evidence="2" type="ORF">SAMN04488121_105373</name>
</gene>
<dbReference type="Pfam" id="PF07978">
    <property type="entry name" value="NIPSNAP"/>
    <property type="match status" value="1"/>
</dbReference>
<dbReference type="STRING" id="104663.SAMN04488121_105373"/>
<dbReference type="AlphaFoldDB" id="A0A1G7W078"/>
<protein>
    <submittedName>
        <fullName evidence="2">NIPSNAP protein</fullName>
    </submittedName>
</protein>
<feature type="domain" description="NIPSNAP" evidence="1">
    <location>
        <begin position="165"/>
        <end position="268"/>
    </location>
</feature>
<sequence length="270" mass="30720">MKTKHFSLNAYHGLALGIILFLLPCLLQAAHHAPPKKEFYSILIYHLKDAEQETRMDNYLKDALIPALHKAGAAHVGVFKPVGNDTTADRRVYVFIPGNSSEQLLHLPGTLLQNTAYQTAAKDFIDAAWDKPTYTRQETIILEAFPGMTKMELPGLKGPKSERIYELRSYESPTDKLYRNKVDMFNKGDEIGIFKRLGFNAVFYAEVLSGSHMPNLMYMTTFDNRASRDEHWKAFSSDAQWKTLLAKPEYSHNVSKAEIIFLQPAEYSEI</sequence>
<proteinExistence type="predicted"/>
<dbReference type="Gene3D" id="3.30.70.100">
    <property type="match status" value="1"/>
</dbReference>